<organism evidence="2 3">
    <name type="scientific">Ceratodon purpureus</name>
    <name type="common">Fire moss</name>
    <name type="synonym">Dicranum purpureum</name>
    <dbReference type="NCBI Taxonomy" id="3225"/>
    <lineage>
        <taxon>Eukaryota</taxon>
        <taxon>Viridiplantae</taxon>
        <taxon>Streptophyta</taxon>
        <taxon>Embryophyta</taxon>
        <taxon>Bryophyta</taxon>
        <taxon>Bryophytina</taxon>
        <taxon>Bryopsida</taxon>
        <taxon>Dicranidae</taxon>
        <taxon>Pseudoditrichales</taxon>
        <taxon>Ditrichaceae</taxon>
        <taxon>Ceratodon</taxon>
    </lineage>
</organism>
<evidence type="ECO:0000313" key="2">
    <source>
        <dbReference type="EMBL" id="KAG0574755.1"/>
    </source>
</evidence>
<sequence>MPAYIPGALQPKPPLCFTQNLQSKSSNLHPYTRISNSSTTAKRRGQQTLSKPPYNNANIVKLINILQHLQHPLMSSNILKHSSSACIGDYE</sequence>
<reference evidence="2" key="1">
    <citation type="submission" date="2020-06" db="EMBL/GenBank/DDBJ databases">
        <title>WGS assembly of Ceratodon purpureus strain R40.</title>
        <authorList>
            <person name="Carey S.B."/>
            <person name="Jenkins J."/>
            <person name="Shu S."/>
            <person name="Lovell J.T."/>
            <person name="Sreedasyam A."/>
            <person name="Maumus F."/>
            <person name="Tiley G.P."/>
            <person name="Fernandez-Pozo N."/>
            <person name="Barry K."/>
            <person name="Chen C."/>
            <person name="Wang M."/>
            <person name="Lipzen A."/>
            <person name="Daum C."/>
            <person name="Saski C.A."/>
            <person name="Payton A.C."/>
            <person name="Mcbreen J.C."/>
            <person name="Conrad R.E."/>
            <person name="Kollar L.M."/>
            <person name="Olsson S."/>
            <person name="Huttunen S."/>
            <person name="Landis J.B."/>
            <person name="Wickett N.J."/>
            <person name="Johnson M.G."/>
            <person name="Rensing S.A."/>
            <person name="Grimwood J."/>
            <person name="Schmutz J."/>
            <person name="Mcdaniel S.F."/>
        </authorList>
    </citation>
    <scope>NUCLEOTIDE SEQUENCE</scope>
    <source>
        <strain evidence="2">R40</strain>
    </source>
</reference>
<protein>
    <submittedName>
        <fullName evidence="2">Uncharacterized protein</fullName>
    </submittedName>
</protein>
<dbReference type="AlphaFoldDB" id="A0A8T0HVN5"/>
<keyword evidence="3" id="KW-1185">Reference proteome</keyword>
<evidence type="ECO:0000256" key="1">
    <source>
        <dbReference type="SAM" id="MobiDB-lite"/>
    </source>
</evidence>
<dbReference type="Proteomes" id="UP000822688">
    <property type="component" value="Chromosome V"/>
</dbReference>
<evidence type="ECO:0000313" key="3">
    <source>
        <dbReference type="Proteomes" id="UP000822688"/>
    </source>
</evidence>
<name>A0A8T0HVN5_CERPU</name>
<proteinExistence type="predicted"/>
<feature type="region of interest" description="Disordered" evidence="1">
    <location>
        <begin position="23"/>
        <end position="53"/>
    </location>
</feature>
<comment type="caution">
    <text evidence="2">The sequence shown here is derived from an EMBL/GenBank/DDBJ whole genome shotgun (WGS) entry which is preliminary data.</text>
</comment>
<accession>A0A8T0HVN5</accession>
<gene>
    <name evidence="2" type="ORF">KC19_VG288100</name>
</gene>
<dbReference type="EMBL" id="CM026426">
    <property type="protein sequence ID" value="KAG0574755.1"/>
    <property type="molecule type" value="Genomic_DNA"/>
</dbReference>